<name>A0A1H0DE66_9ACTN</name>
<gene>
    <name evidence="2" type="ORF">SAMN05216259_105183</name>
</gene>
<feature type="compositionally biased region" description="Polar residues" evidence="1">
    <location>
        <begin position="28"/>
        <end position="39"/>
    </location>
</feature>
<protein>
    <submittedName>
        <fullName evidence="2">Uncharacterized protein</fullName>
    </submittedName>
</protein>
<proteinExistence type="predicted"/>
<reference evidence="2 3" key="1">
    <citation type="submission" date="2016-10" db="EMBL/GenBank/DDBJ databases">
        <authorList>
            <person name="de Groot N.N."/>
        </authorList>
    </citation>
    <scope>NUCLEOTIDE SEQUENCE [LARGE SCALE GENOMIC DNA]</scope>
    <source>
        <strain evidence="2 3">CGMCC 4.2022</strain>
    </source>
</reference>
<accession>A0A1H0DE66</accession>
<evidence type="ECO:0000313" key="3">
    <source>
        <dbReference type="Proteomes" id="UP000199341"/>
    </source>
</evidence>
<dbReference type="EMBL" id="FNIE01000005">
    <property type="protein sequence ID" value="SDN68402.1"/>
    <property type="molecule type" value="Genomic_DNA"/>
</dbReference>
<organism evidence="2 3">
    <name type="scientific">Actinacidiphila guanduensis</name>
    <dbReference type="NCBI Taxonomy" id="310781"/>
    <lineage>
        <taxon>Bacteria</taxon>
        <taxon>Bacillati</taxon>
        <taxon>Actinomycetota</taxon>
        <taxon>Actinomycetes</taxon>
        <taxon>Kitasatosporales</taxon>
        <taxon>Streptomycetaceae</taxon>
        <taxon>Actinacidiphila</taxon>
    </lineage>
</organism>
<sequence>MSVERSGPTGPSIPPLSSRRTRRHARMTSGNLDSTSLTCVNNNVKQPNTARMTSVTSSHFISRPRTFSL</sequence>
<keyword evidence="3" id="KW-1185">Reference proteome</keyword>
<evidence type="ECO:0000256" key="1">
    <source>
        <dbReference type="SAM" id="MobiDB-lite"/>
    </source>
</evidence>
<feature type="region of interest" description="Disordered" evidence="1">
    <location>
        <begin position="1"/>
        <end position="39"/>
    </location>
</feature>
<dbReference type="STRING" id="310781.SAMN05216259_105183"/>
<dbReference type="AlphaFoldDB" id="A0A1H0DE66"/>
<dbReference type="Proteomes" id="UP000199341">
    <property type="component" value="Unassembled WGS sequence"/>
</dbReference>
<evidence type="ECO:0000313" key="2">
    <source>
        <dbReference type="EMBL" id="SDN68402.1"/>
    </source>
</evidence>